<keyword evidence="5" id="KW-0256">Endoplasmic reticulum</keyword>
<protein>
    <recommendedName>
        <fullName evidence="12">DUF676 domain-containing protein</fullName>
    </recommendedName>
</protein>
<keyword evidence="11" id="KW-1185">Reference proteome</keyword>
<comment type="caution">
    <text evidence="10">The sequence shown here is derived from an EMBL/GenBank/DDBJ whole genome shotgun (WGS) entry which is preliminary data.</text>
</comment>
<dbReference type="Pfam" id="PF17046">
    <property type="entry name" value="Ses_B"/>
    <property type="match status" value="1"/>
</dbReference>
<evidence type="ECO:0000256" key="5">
    <source>
        <dbReference type="ARBA" id="ARBA00022824"/>
    </source>
</evidence>
<dbReference type="GeneID" id="81601205"/>
<comment type="subcellular location">
    <subcellularLocation>
        <location evidence="2">Endoplasmic reticulum</location>
    </subcellularLocation>
    <subcellularLocation>
        <location evidence="3">Membrane</location>
    </subcellularLocation>
    <subcellularLocation>
        <location evidence="1">Mitochondrion</location>
    </subcellularLocation>
</comment>
<comment type="similarity">
    <text evidence="4">Belongs to the putative lipase ROG1 family.</text>
</comment>
<dbReference type="PANTHER" id="PTHR48182">
    <property type="entry name" value="PROTEIN SERAC1"/>
    <property type="match status" value="1"/>
</dbReference>
<evidence type="ECO:0000256" key="1">
    <source>
        <dbReference type="ARBA" id="ARBA00004173"/>
    </source>
</evidence>
<sequence>MSINIIKDQSDAKLDIVFVHGLKADQEHWTTDNSVFWPEKILPGQISNARILTFEYEDATVDSFWNEEDLISDISDDLLSELMAERRGDKAERPVIFIAHCVGGLVCENALIRGANHEKKKQLVNSVVGVLLLGTPHFHLGNINEATKFFQLANQEVPSSSDIQDKSKFVLAIPQEFAKFRQGSPLKLETFYEGSSTKVNDGEVKIVDLAVAKFTDDSPPTRLAGNHHQMGRFDSEKDKDFKKVCRVLQDWVEDLPEPEEKGTVNNISNASFSGSTNYGYQLGQNTGNQTGFTFGAR</sequence>
<dbReference type="AlphaFoldDB" id="A0AAD6C3S1"/>
<dbReference type="RefSeq" id="XP_056763788.1">
    <property type="nucleotide sequence ID" value="XM_056910962.1"/>
</dbReference>
<evidence type="ECO:0000259" key="8">
    <source>
        <dbReference type="Pfam" id="PF05057"/>
    </source>
</evidence>
<dbReference type="GO" id="GO:0016020">
    <property type="term" value="C:membrane"/>
    <property type="evidence" value="ECO:0007669"/>
    <property type="project" value="UniProtKB-SubCell"/>
</dbReference>
<evidence type="ECO:0000313" key="11">
    <source>
        <dbReference type="Proteomes" id="UP001213681"/>
    </source>
</evidence>
<dbReference type="EMBL" id="JAPVEA010000007">
    <property type="protein sequence ID" value="KAJ5443708.1"/>
    <property type="molecule type" value="Genomic_DNA"/>
</dbReference>
<accession>A0AAD6C3S1</accession>
<dbReference type="InterPro" id="IPR029058">
    <property type="entry name" value="AB_hydrolase_fold"/>
</dbReference>
<proteinExistence type="inferred from homology"/>
<evidence type="ECO:0000256" key="7">
    <source>
        <dbReference type="ARBA" id="ARBA00023136"/>
    </source>
</evidence>
<dbReference type="Pfam" id="PF05057">
    <property type="entry name" value="DUF676"/>
    <property type="match status" value="1"/>
</dbReference>
<dbReference type="GO" id="GO:0005739">
    <property type="term" value="C:mitochondrion"/>
    <property type="evidence" value="ECO:0007669"/>
    <property type="project" value="UniProtKB-SubCell"/>
</dbReference>
<dbReference type="Proteomes" id="UP001213681">
    <property type="component" value="Unassembled WGS sequence"/>
</dbReference>
<feature type="domain" description="DUF676" evidence="8">
    <location>
        <begin position="16"/>
        <end position="143"/>
    </location>
</feature>
<dbReference type="InterPro" id="IPR031469">
    <property type="entry name" value="SesB_dom"/>
</dbReference>
<evidence type="ECO:0008006" key="12">
    <source>
        <dbReference type="Google" id="ProtNLM"/>
    </source>
</evidence>
<name>A0AAD6C3S1_9EURO</name>
<feature type="domain" description="Fungal death-pathway protein SesB" evidence="9">
    <location>
        <begin position="265"/>
        <end position="291"/>
    </location>
</feature>
<evidence type="ECO:0000259" key="9">
    <source>
        <dbReference type="Pfam" id="PF17046"/>
    </source>
</evidence>
<evidence type="ECO:0000256" key="4">
    <source>
        <dbReference type="ARBA" id="ARBA00007920"/>
    </source>
</evidence>
<dbReference type="GO" id="GO:0072330">
    <property type="term" value="P:monocarboxylic acid biosynthetic process"/>
    <property type="evidence" value="ECO:0007669"/>
    <property type="project" value="UniProtKB-ARBA"/>
</dbReference>
<organism evidence="10 11">
    <name type="scientific">Penicillium daleae</name>
    <dbReference type="NCBI Taxonomy" id="63821"/>
    <lineage>
        <taxon>Eukaryota</taxon>
        <taxon>Fungi</taxon>
        <taxon>Dikarya</taxon>
        <taxon>Ascomycota</taxon>
        <taxon>Pezizomycotina</taxon>
        <taxon>Eurotiomycetes</taxon>
        <taxon>Eurotiomycetidae</taxon>
        <taxon>Eurotiales</taxon>
        <taxon>Aspergillaceae</taxon>
        <taxon>Penicillium</taxon>
    </lineage>
</organism>
<keyword evidence="7" id="KW-0472">Membrane</keyword>
<dbReference type="GO" id="GO:0017000">
    <property type="term" value="P:antibiotic biosynthetic process"/>
    <property type="evidence" value="ECO:0007669"/>
    <property type="project" value="UniProtKB-ARBA"/>
</dbReference>
<gene>
    <name evidence="10" type="ORF">N7458_007580</name>
</gene>
<dbReference type="Gene3D" id="3.40.50.1820">
    <property type="entry name" value="alpha/beta hydrolase"/>
    <property type="match status" value="1"/>
</dbReference>
<evidence type="ECO:0000256" key="2">
    <source>
        <dbReference type="ARBA" id="ARBA00004240"/>
    </source>
</evidence>
<dbReference type="SUPFAM" id="SSF53474">
    <property type="entry name" value="alpha/beta-Hydrolases"/>
    <property type="match status" value="1"/>
</dbReference>
<keyword evidence="6" id="KW-0496">Mitochondrion</keyword>
<dbReference type="InterPro" id="IPR007751">
    <property type="entry name" value="DUF676_lipase-like"/>
</dbReference>
<evidence type="ECO:0000256" key="6">
    <source>
        <dbReference type="ARBA" id="ARBA00023128"/>
    </source>
</evidence>
<dbReference type="InterPro" id="IPR052374">
    <property type="entry name" value="SERAC1"/>
</dbReference>
<dbReference type="PANTHER" id="PTHR48182:SF2">
    <property type="entry name" value="PROTEIN SERAC1"/>
    <property type="match status" value="1"/>
</dbReference>
<reference evidence="10" key="1">
    <citation type="submission" date="2022-12" db="EMBL/GenBank/DDBJ databases">
        <authorList>
            <person name="Petersen C."/>
        </authorList>
    </citation>
    <scope>NUCLEOTIDE SEQUENCE</scope>
    <source>
        <strain evidence="10">IBT 16125</strain>
    </source>
</reference>
<evidence type="ECO:0000256" key="3">
    <source>
        <dbReference type="ARBA" id="ARBA00004370"/>
    </source>
</evidence>
<evidence type="ECO:0000313" key="10">
    <source>
        <dbReference type="EMBL" id="KAJ5443708.1"/>
    </source>
</evidence>
<dbReference type="GO" id="GO:0005783">
    <property type="term" value="C:endoplasmic reticulum"/>
    <property type="evidence" value="ECO:0007669"/>
    <property type="project" value="UniProtKB-SubCell"/>
</dbReference>
<reference evidence="10" key="2">
    <citation type="journal article" date="2023" name="IMA Fungus">
        <title>Comparative genomic study of the Penicillium genus elucidates a diverse pangenome and 15 lateral gene transfer events.</title>
        <authorList>
            <person name="Petersen C."/>
            <person name="Sorensen T."/>
            <person name="Nielsen M.R."/>
            <person name="Sondergaard T.E."/>
            <person name="Sorensen J.L."/>
            <person name="Fitzpatrick D.A."/>
            <person name="Frisvad J.C."/>
            <person name="Nielsen K.L."/>
        </authorList>
    </citation>
    <scope>NUCLEOTIDE SEQUENCE</scope>
    <source>
        <strain evidence="10">IBT 16125</strain>
    </source>
</reference>